<dbReference type="PANTHER" id="PTHR10806">
    <property type="entry name" value="SIGNAL PEPTIDASE COMPLEX CATALYTIC SUBUNIT SEC11"/>
    <property type="match status" value="1"/>
</dbReference>
<dbReference type="AlphaFoldDB" id="A0AAE4MFP5"/>
<proteinExistence type="predicted"/>
<keyword evidence="3 5" id="KW-1133">Transmembrane helix</keyword>
<dbReference type="SUPFAM" id="SSF51306">
    <property type="entry name" value="LexA/Signal peptidase"/>
    <property type="match status" value="1"/>
</dbReference>
<keyword evidence="4 5" id="KW-0472">Membrane</keyword>
<protein>
    <recommendedName>
        <fullName evidence="8">Signal peptidase I</fullName>
    </recommendedName>
</protein>
<dbReference type="Gene3D" id="2.10.109.10">
    <property type="entry name" value="Umud Fragment, subunit A"/>
    <property type="match status" value="1"/>
</dbReference>
<keyword evidence="7" id="KW-1185">Reference proteome</keyword>
<name>A0AAE4MFP5_9EURY</name>
<organism evidence="6 7">
    <name type="scientific">Methanorbis rubei</name>
    <dbReference type="NCBI Taxonomy" id="3028300"/>
    <lineage>
        <taxon>Archaea</taxon>
        <taxon>Methanobacteriati</taxon>
        <taxon>Methanobacteriota</taxon>
        <taxon>Stenosarchaea group</taxon>
        <taxon>Methanomicrobia</taxon>
        <taxon>Methanomicrobiales</taxon>
        <taxon>Methanocorpusculaceae</taxon>
        <taxon>Methanorbis</taxon>
    </lineage>
</organism>
<dbReference type="CDD" id="cd06530">
    <property type="entry name" value="S26_SPase_I"/>
    <property type="match status" value="1"/>
</dbReference>
<dbReference type="InterPro" id="IPR001733">
    <property type="entry name" value="Peptidase_S26B"/>
</dbReference>
<comment type="subcellular location">
    <subcellularLocation>
        <location evidence="1">Membrane</location>
    </subcellularLocation>
</comment>
<evidence type="ECO:0000256" key="4">
    <source>
        <dbReference type="ARBA" id="ARBA00023136"/>
    </source>
</evidence>
<feature type="transmembrane region" description="Helical" evidence="5">
    <location>
        <begin position="20"/>
        <end position="41"/>
    </location>
</feature>
<keyword evidence="2 5" id="KW-0812">Transmembrane</keyword>
<evidence type="ECO:0000256" key="3">
    <source>
        <dbReference type="ARBA" id="ARBA00022989"/>
    </source>
</evidence>
<gene>
    <name evidence="6" type="ORF">McpCs1_05880</name>
</gene>
<dbReference type="GO" id="GO:0006465">
    <property type="term" value="P:signal peptide processing"/>
    <property type="evidence" value="ECO:0007669"/>
    <property type="project" value="InterPro"/>
</dbReference>
<dbReference type="PANTHER" id="PTHR10806:SF6">
    <property type="entry name" value="SIGNAL PEPTIDASE COMPLEX CATALYTIC SUBUNIT SEC11"/>
    <property type="match status" value="1"/>
</dbReference>
<evidence type="ECO:0000313" key="6">
    <source>
        <dbReference type="EMBL" id="MDV0443220.1"/>
    </source>
</evidence>
<sequence length="219" mass="23735">MSSKPSLLEKLKSDDPKISLVRDILSVIIIVAVIGAVLFGVSGTWPAIVAVESGSMVPNMNVGDLIFVVEENRFGPLMTSVEAQAANVTSFGGYGDVIIYQPNGNSQVTPIIHRALGEINESTALEAGLANGGYITKGDNNSIIDQNGSFTTVGRMQPVKDEWVVGKALFAIPLVGYLPLHIWEFAVVVIILLIAWELYSRRKEKVKQDAKKPQKKSKK</sequence>
<dbReference type="RefSeq" id="WP_338095751.1">
    <property type="nucleotide sequence ID" value="NZ_JAWDKB010000002.1"/>
</dbReference>
<evidence type="ECO:0000313" key="7">
    <source>
        <dbReference type="Proteomes" id="UP001283212"/>
    </source>
</evidence>
<dbReference type="InterPro" id="IPR019533">
    <property type="entry name" value="Peptidase_S26"/>
</dbReference>
<feature type="transmembrane region" description="Helical" evidence="5">
    <location>
        <begin position="180"/>
        <end position="199"/>
    </location>
</feature>
<evidence type="ECO:0008006" key="8">
    <source>
        <dbReference type="Google" id="ProtNLM"/>
    </source>
</evidence>
<dbReference type="NCBIfam" id="TIGR02228">
    <property type="entry name" value="sigpep_I_arch"/>
    <property type="match status" value="1"/>
</dbReference>
<accession>A0AAE4MFP5</accession>
<dbReference type="GO" id="GO:0016020">
    <property type="term" value="C:membrane"/>
    <property type="evidence" value="ECO:0007669"/>
    <property type="project" value="UniProtKB-SubCell"/>
</dbReference>
<reference evidence="6 7" key="1">
    <citation type="submission" date="2023-06" db="EMBL/GenBank/DDBJ databases">
        <title>Genome sequence of Methancorpusculaceae sp. Cs1.</title>
        <authorList>
            <person name="Protasov E."/>
            <person name="Platt K."/>
            <person name="Poehlein A."/>
            <person name="Daniel R."/>
            <person name="Brune A."/>
        </authorList>
    </citation>
    <scope>NUCLEOTIDE SEQUENCE [LARGE SCALE GENOMIC DNA]</scope>
    <source>
        <strain evidence="6 7">Cs1</strain>
    </source>
</reference>
<evidence type="ECO:0000256" key="2">
    <source>
        <dbReference type="ARBA" id="ARBA00022692"/>
    </source>
</evidence>
<dbReference type="GO" id="GO:0004252">
    <property type="term" value="F:serine-type endopeptidase activity"/>
    <property type="evidence" value="ECO:0007669"/>
    <property type="project" value="InterPro"/>
</dbReference>
<evidence type="ECO:0000256" key="1">
    <source>
        <dbReference type="ARBA" id="ARBA00004370"/>
    </source>
</evidence>
<dbReference type="Proteomes" id="UP001283212">
    <property type="component" value="Unassembled WGS sequence"/>
</dbReference>
<comment type="caution">
    <text evidence="6">The sequence shown here is derived from an EMBL/GenBank/DDBJ whole genome shotgun (WGS) entry which is preliminary data.</text>
</comment>
<evidence type="ECO:0000256" key="5">
    <source>
        <dbReference type="SAM" id="Phobius"/>
    </source>
</evidence>
<dbReference type="InterPro" id="IPR036286">
    <property type="entry name" value="LexA/Signal_pep-like_sf"/>
</dbReference>
<dbReference type="EMBL" id="JAWDKB010000002">
    <property type="protein sequence ID" value="MDV0443220.1"/>
    <property type="molecule type" value="Genomic_DNA"/>
</dbReference>